<sequence length="152" mass="16712">MHTDYDPALAKNIVDQATDAIIFADRDGLVRVWNAGAERIFGHKAEDVIGGTLDIIIPERMVDAHNKGFNHALATGQMKYVNKVLTTRSMHKDGSRIYIDMSFDMVRDANGTILGALAIARDVTERQANDAATRVKMAELEKALAEKADKAD</sequence>
<dbReference type="AlphaFoldDB" id="A0A8J3ANW9"/>
<evidence type="ECO:0000259" key="2">
    <source>
        <dbReference type="PROSITE" id="PS50113"/>
    </source>
</evidence>
<evidence type="ECO:0000313" key="4">
    <source>
        <dbReference type="Proteomes" id="UP000642180"/>
    </source>
</evidence>
<keyword evidence="4" id="KW-1185">Reference proteome</keyword>
<dbReference type="SUPFAM" id="SSF55785">
    <property type="entry name" value="PYP-like sensor domain (PAS domain)"/>
    <property type="match status" value="1"/>
</dbReference>
<organism evidence="3 4">
    <name type="scientific">Oxalicibacterium faecigallinarum</name>
    <dbReference type="NCBI Taxonomy" id="573741"/>
    <lineage>
        <taxon>Bacteria</taxon>
        <taxon>Pseudomonadati</taxon>
        <taxon>Pseudomonadota</taxon>
        <taxon>Betaproteobacteria</taxon>
        <taxon>Burkholderiales</taxon>
        <taxon>Oxalobacteraceae</taxon>
        <taxon>Oxalicibacterium</taxon>
    </lineage>
</organism>
<dbReference type="Pfam" id="PF00989">
    <property type="entry name" value="PAS"/>
    <property type="match status" value="1"/>
</dbReference>
<dbReference type="SMART" id="SM00091">
    <property type="entry name" value="PAS"/>
    <property type="match status" value="1"/>
</dbReference>
<dbReference type="PROSITE" id="PS50112">
    <property type="entry name" value="PAS"/>
    <property type="match status" value="1"/>
</dbReference>
<gene>
    <name evidence="3" type="ORF">GCM10008066_07940</name>
</gene>
<proteinExistence type="predicted"/>
<dbReference type="CDD" id="cd00130">
    <property type="entry name" value="PAS"/>
    <property type="match status" value="1"/>
</dbReference>
<dbReference type="Gene3D" id="3.30.450.20">
    <property type="entry name" value="PAS domain"/>
    <property type="match status" value="1"/>
</dbReference>
<dbReference type="GO" id="GO:0006355">
    <property type="term" value="P:regulation of DNA-templated transcription"/>
    <property type="evidence" value="ECO:0007669"/>
    <property type="project" value="InterPro"/>
</dbReference>
<dbReference type="InterPro" id="IPR001610">
    <property type="entry name" value="PAC"/>
</dbReference>
<dbReference type="InterPro" id="IPR013767">
    <property type="entry name" value="PAS_fold"/>
</dbReference>
<protein>
    <submittedName>
        <fullName evidence="3">Transcriptional regulator</fullName>
    </submittedName>
</protein>
<feature type="domain" description="PAS" evidence="1">
    <location>
        <begin position="6"/>
        <end position="76"/>
    </location>
</feature>
<dbReference type="EMBL" id="BMDI01000001">
    <property type="protein sequence ID" value="GGI17230.1"/>
    <property type="molecule type" value="Genomic_DNA"/>
</dbReference>
<comment type="caution">
    <text evidence="3">The sequence shown here is derived from an EMBL/GenBank/DDBJ whole genome shotgun (WGS) entry which is preliminary data.</text>
</comment>
<reference evidence="4" key="1">
    <citation type="journal article" date="2019" name="Int. J. Syst. Evol. Microbiol.">
        <title>The Global Catalogue of Microorganisms (GCM) 10K type strain sequencing project: providing services to taxonomists for standard genome sequencing and annotation.</title>
        <authorList>
            <consortium name="The Broad Institute Genomics Platform"/>
            <consortium name="The Broad Institute Genome Sequencing Center for Infectious Disease"/>
            <person name="Wu L."/>
            <person name="Ma J."/>
        </authorList>
    </citation>
    <scope>NUCLEOTIDE SEQUENCE [LARGE SCALE GENOMIC DNA]</scope>
    <source>
        <strain evidence="4">CCM 2767</strain>
    </source>
</reference>
<dbReference type="Proteomes" id="UP000642180">
    <property type="component" value="Unassembled WGS sequence"/>
</dbReference>
<name>A0A8J3ANW9_9BURK</name>
<accession>A0A8J3ANW9</accession>
<dbReference type="InterPro" id="IPR035965">
    <property type="entry name" value="PAS-like_dom_sf"/>
</dbReference>
<dbReference type="PROSITE" id="PS50113">
    <property type="entry name" value="PAC"/>
    <property type="match status" value="1"/>
</dbReference>
<evidence type="ECO:0000313" key="3">
    <source>
        <dbReference type="EMBL" id="GGI17230.1"/>
    </source>
</evidence>
<dbReference type="InterPro" id="IPR000700">
    <property type="entry name" value="PAS-assoc_C"/>
</dbReference>
<evidence type="ECO:0000259" key="1">
    <source>
        <dbReference type="PROSITE" id="PS50112"/>
    </source>
</evidence>
<feature type="domain" description="PAC" evidence="2">
    <location>
        <begin position="83"/>
        <end position="135"/>
    </location>
</feature>
<dbReference type="NCBIfam" id="TIGR00229">
    <property type="entry name" value="sensory_box"/>
    <property type="match status" value="1"/>
</dbReference>
<dbReference type="SMART" id="SM00086">
    <property type="entry name" value="PAC"/>
    <property type="match status" value="1"/>
</dbReference>
<dbReference type="RefSeq" id="WP_188379972.1">
    <property type="nucleotide sequence ID" value="NZ_BMDI01000001.1"/>
</dbReference>
<dbReference type="InterPro" id="IPR000014">
    <property type="entry name" value="PAS"/>
</dbReference>